<dbReference type="SUPFAM" id="SSF48498">
    <property type="entry name" value="Tetracyclin repressor-like, C-terminal domain"/>
    <property type="match status" value="1"/>
</dbReference>
<dbReference type="InterPro" id="IPR050109">
    <property type="entry name" value="HTH-type_TetR-like_transc_reg"/>
</dbReference>
<dbReference type="AlphaFoldDB" id="A0A211ZQ45"/>
<proteinExistence type="predicted"/>
<dbReference type="Proteomes" id="UP000196655">
    <property type="component" value="Unassembled WGS sequence"/>
</dbReference>
<sequence>MTVQDAAARVALTPRGRKKREAILDAGVKVFMAEGYAASMDRVAAEAGVAKQTLYSHFGSKEGLFHALFDRYKQQSLVGLDPAGDLADELVTHGEHMLRRIFDPEILGVQRLMIAQAAAFPELARIFYEAGPGRARLKLVEFLRARIEAGALDPVDPVAAADDLMALLQGSRRQRILFGVEAAPDPAELRGIAERAVTVFLRAYTTR</sequence>
<evidence type="ECO:0000256" key="1">
    <source>
        <dbReference type="ARBA" id="ARBA00023015"/>
    </source>
</evidence>
<dbReference type="PROSITE" id="PS50977">
    <property type="entry name" value="HTH_TETR_2"/>
    <property type="match status" value="1"/>
</dbReference>
<evidence type="ECO:0000256" key="2">
    <source>
        <dbReference type="ARBA" id="ARBA00023125"/>
    </source>
</evidence>
<dbReference type="STRING" id="1122125.GCA_000423185_01181"/>
<keyword evidence="3" id="KW-0804">Transcription</keyword>
<dbReference type="PRINTS" id="PR00455">
    <property type="entry name" value="HTHTETR"/>
</dbReference>
<dbReference type="RefSeq" id="WP_088150857.1">
    <property type="nucleotide sequence ID" value="NZ_NHON01000014.1"/>
</dbReference>
<dbReference type="InterPro" id="IPR009057">
    <property type="entry name" value="Homeodomain-like_sf"/>
</dbReference>
<dbReference type="SUPFAM" id="SSF46689">
    <property type="entry name" value="Homeodomain-like"/>
    <property type="match status" value="1"/>
</dbReference>
<comment type="caution">
    <text evidence="6">The sequence shown here is derived from an EMBL/GenBank/DDBJ whole genome shotgun (WGS) entry which is preliminary data.</text>
</comment>
<dbReference type="Pfam" id="PF14246">
    <property type="entry name" value="TetR_C_7"/>
    <property type="match status" value="1"/>
</dbReference>
<feature type="DNA-binding region" description="H-T-H motif" evidence="4">
    <location>
        <begin position="39"/>
        <end position="58"/>
    </location>
</feature>
<dbReference type="FunFam" id="1.10.10.60:FF:000141">
    <property type="entry name" value="TetR family transcriptional regulator"/>
    <property type="match status" value="1"/>
</dbReference>
<dbReference type="Pfam" id="PF00440">
    <property type="entry name" value="TetR_N"/>
    <property type="match status" value="1"/>
</dbReference>
<evidence type="ECO:0000256" key="4">
    <source>
        <dbReference type="PROSITE-ProRule" id="PRU00335"/>
    </source>
</evidence>
<dbReference type="GO" id="GO:0003700">
    <property type="term" value="F:DNA-binding transcription factor activity"/>
    <property type="evidence" value="ECO:0007669"/>
    <property type="project" value="TreeGrafter"/>
</dbReference>
<keyword evidence="2 4" id="KW-0238">DNA-binding</keyword>
<dbReference type="Gene3D" id="1.10.357.10">
    <property type="entry name" value="Tetracycline Repressor, domain 2"/>
    <property type="match status" value="1"/>
</dbReference>
<evidence type="ECO:0000313" key="6">
    <source>
        <dbReference type="EMBL" id="OWJ67306.1"/>
    </source>
</evidence>
<dbReference type="Gene3D" id="1.10.10.60">
    <property type="entry name" value="Homeodomain-like"/>
    <property type="match status" value="1"/>
</dbReference>
<gene>
    <name evidence="6" type="ORF">BWR60_09940</name>
</gene>
<name>A0A211ZQ45_9PROT</name>
<keyword evidence="7" id="KW-1185">Reference proteome</keyword>
<organism evidence="6 7">
    <name type="scientific">Inquilinus limosus</name>
    <dbReference type="NCBI Taxonomy" id="171674"/>
    <lineage>
        <taxon>Bacteria</taxon>
        <taxon>Pseudomonadati</taxon>
        <taxon>Pseudomonadota</taxon>
        <taxon>Alphaproteobacteria</taxon>
        <taxon>Rhodospirillales</taxon>
        <taxon>Rhodospirillaceae</taxon>
        <taxon>Inquilinus</taxon>
    </lineage>
</organism>
<evidence type="ECO:0000259" key="5">
    <source>
        <dbReference type="PROSITE" id="PS50977"/>
    </source>
</evidence>
<dbReference type="GO" id="GO:0000976">
    <property type="term" value="F:transcription cis-regulatory region binding"/>
    <property type="evidence" value="ECO:0007669"/>
    <property type="project" value="TreeGrafter"/>
</dbReference>
<reference evidence="7" key="1">
    <citation type="submission" date="2017-05" db="EMBL/GenBank/DDBJ databases">
        <authorList>
            <person name="Macchi M."/>
            <person name="Festa S."/>
            <person name="Coppotelli B.M."/>
            <person name="Morelli I.S."/>
        </authorList>
    </citation>
    <scope>NUCLEOTIDE SEQUENCE [LARGE SCALE GENOMIC DNA]</scope>
    <source>
        <strain evidence="7">I</strain>
    </source>
</reference>
<keyword evidence="1" id="KW-0805">Transcription regulation</keyword>
<dbReference type="PANTHER" id="PTHR30055">
    <property type="entry name" value="HTH-TYPE TRANSCRIPTIONAL REGULATOR RUTR"/>
    <property type="match status" value="1"/>
</dbReference>
<accession>A0A211ZQ45</accession>
<dbReference type="EMBL" id="NHON01000014">
    <property type="protein sequence ID" value="OWJ67306.1"/>
    <property type="molecule type" value="Genomic_DNA"/>
</dbReference>
<protein>
    <recommendedName>
        <fullName evidence="5">HTH tetR-type domain-containing protein</fullName>
    </recommendedName>
</protein>
<dbReference type="InterPro" id="IPR036271">
    <property type="entry name" value="Tet_transcr_reg_TetR-rel_C_sf"/>
</dbReference>
<dbReference type="InterPro" id="IPR039536">
    <property type="entry name" value="TetR_C_Proteobacteria"/>
</dbReference>
<dbReference type="OrthoDB" id="5292901at2"/>
<dbReference type="InterPro" id="IPR001647">
    <property type="entry name" value="HTH_TetR"/>
</dbReference>
<evidence type="ECO:0000313" key="7">
    <source>
        <dbReference type="Proteomes" id="UP000196655"/>
    </source>
</evidence>
<evidence type="ECO:0000256" key="3">
    <source>
        <dbReference type="ARBA" id="ARBA00023163"/>
    </source>
</evidence>
<feature type="domain" description="HTH tetR-type" evidence="5">
    <location>
        <begin position="17"/>
        <end position="76"/>
    </location>
</feature>
<dbReference type="PANTHER" id="PTHR30055:SF146">
    <property type="entry name" value="HTH-TYPE TRANSCRIPTIONAL DUAL REGULATOR CECR"/>
    <property type="match status" value="1"/>
</dbReference>